<evidence type="ECO:0000313" key="2">
    <source>
        <dbReference type="EMBL" id="PRY94512.1"/>
    </source>
</evidence>
<gene>
    <name evidence="2" type="ORF">BCF33_0103</name>
</gene>
<dbReference type="Proteomes" id="UP000238801">
    <property type="component" value="Unassembled WGS sequence"/>
</dbReference>
<name>A0A2T0X6D1_9RHOB</name>
<keyword evidence="1" id="KW-0472">Membrane</keyword>
<dbReference type="AlphaFoldDB" id="A0A2T0X6D1"/>
<dbReference type="OrthoDB" id="7822309at2"/>
<keyword evidence="1" id="KW-0812">Transmembrane</keyword>
<sequence>MTRTAIAEYARLEATARWRPAVGAERREVIVSLGESSLVLKDMADRPLAHWSLPAVEAVEEAEDRVLLTPGAGEMLEIEDREMVQAIARLRAALNRRPRRLRLGRWIALGAAVVMAALLAAAVPERLRDDIRATAAERDGTPSFDALKGELAAQGDLCEPPARLRSAWDLAARMGEVRGGEALLVLADGTGDAVLLPDGGAMVPEALLRTMPSAEALAARIEAARVRGGNARPAEMAERMGPGALLRYWSTSRLPEAVVEAEAARMMEGVARPALAPAALEAAFAARPHLAPIYAETVPGPDGDALRAAIGTALEEPSPADIDDQTWVALQEMCAG</sequence>
<proteinExistence type="predicted"/>
<feature type="transmembrane region" description="Helical" evidence="1">
    <location>
        <begin position="103"/>
        <end position="123"/>
    </location>
</feature>
<dbReference type="RefSeq" id="WP_146132757.1">
    <property type="nucleotide sequence ID" value="NZ_PVTT01000001.1"/>
</dbReference>
<evidence type="ECO:0000313" key="3">
    <source>
        <dbReference type="Proteomes" id="UP000238801"/>
    </source>
</evidence>
<dbReference type="EMBL" id="PVTT01000001">
    <property type="protein sequence ID" value="PRY94512.1"/>
    <property type="molecule type" value="Genomic_DNA"/>
</dbReference>
<comment type="caution">
    <text evidence="2">The sequence shown here is derived from an EMBL/GenBank/DDBJ whole genome shotgun (WGS) entry which is preliminary data.</text>
</comment>
<protein>
    <submittedName>
        <fullName evidence="2">Uncharacterized protein</fullName>
    </submittedName>
</protein>
<reference evidence="2 3" key="1">
    <citation type="submission" date="2018-03" db="EMBL/GenBank/DDBJ databases">
        <title>Genomic Encyclopedia of Archaeal and Bacterial Type Strains, Phase II (KMG-II): from individual species to whole genera.</title>
        <authorList>
            <person name="Goeker M."/>
        </authorList>
    </citation>
    <scope>NUCLEOTIDE SEQUENCE [LARGE SCALE GENOMIC DNA]</scope>
    <source>
        <strain evidence="2 3">DSM 29318</strain>
    </source>
</reference>
<keyword evidence="3" id="KW-1185">Reference proteome</keyword>
<accession>A0A2T0X6D1</accession>
<organism evidence="2 3">
    <name type="scientific">Hasllibacter halocynthiae</name>
    <dbReference type="NCBI Taxonomy" id="595589"/>
    <lineage>
        <taxon>Bacteria</taxon>
        <taxon>Pseudomonadati</taxon>
        <taxon>Pseudomonadota</taxon>
        <taxon>Alphaproteobacteria</taxon>
        <taxon>Rhodobacterales</taxon>
        <taxon>Roseobacteraceae</taxon>
        <taxon>Hasllibacter</taxon>
    </lineage>
</organism>
<keyword evidence="1" id="KW-1133">Transmembrane helix</keyword>
<evidence type="ECO:0000256" key="1">
    <source>
        <dbReference type="SAM" id="Phobius"/>
    </source>
</evidence>